<dbReference type="InterPro" id="IPR021836">
    <property type="entry name" value="DUF3429"/>
</dbReference>
<dbReference type="KEGG" id="parb:CJU94_23565"/>
<evidence type="ECO:0000313" key="2">
    <source>
        <dbReference type="EMBL" id="ASW01178.1"/>
    </source>
</evidence>
<dbReference type="EMBL" id="CP022990">
    <property type="protein sequence ID" value="ASW01178.1"/>
    <property type="molecule type" value="Genomic_DNA"/>
</dbReference>
<feature type="transmembrane region" description="Helical" evidence="1">
    <location>
        <begin position="12"/>
        <end position="33"/>
    </location>
</feature>
<dbReference type="AlphaFoldDB" id="A0A248VQ54"/>
<evidence type="ECO:0000256" key="1">
    <source>
        <dbReference type="SAM" id="Phobius"/>
    </source>
</evidence>
<protein>
    <recommendedName>
        <fullName evidence="4">DUF3429 domain-containing protein</fullName>
    </recommendedName>
</protein>
<feature type="transmembrane region" description="Helical" evidence="1">
    <location>
        <begin position="98"/>
        <end position="119"/>
    </location>
</feature>
<evidence type="ECO:0008006" key="4">
    <source>
        <dbReference type="Google" id="ProtNLM"/>
    </source>
</evidence>
<dbReference type="PANTHER" id="PTHR15887">
    <property type="entry name" value="TRANSMEMBRANE PROTEIN 69"/>
    <property type="match status" value="1"/>
</dbReference>
<keyword evidence="1" id="KW-0472">Membrane</keyword>
<feature type="transmembrane region" description="Helical" evidence="1">
    <location>
        <begin position="72"/>
        <end position="91"/>
    </location>
</feature>
<sequence length="146" mass="15062">MTPTATASPGLPIALGLAGAIPFVGLAVLVNTFGAHEAFLRHAMLAYGACIVSFVGAVHWGIWLAAAGSQPHSAMALGWSVLPAVAAWALLAIGTRYALPGMAALLAACLLVDLALWRIDALPGWYLRMRALLTTVGALCLLSAMQ</sequence>
<feature type="transmembrane region" description="Helical" evidence="1">
    <location>
        <begin position="45"/>
        <end position="66"/>
    </location>
</feature>
<evidence type="ECO:0000313" key="3">
    <source>
        <dbReference type="Proteomes" id="UP000215158"/>
    </source>
</evidence>
<keyword evidence="1" id="KW-1133">Transmembrane helix</keyword>
<keyword evidence="1" id="KW-0812">Transmembrane</keyword>
<dbReference type="PANTHER" id="PTHR15887:SF1">
    <property type="entry name" value="TRANSMEMBRANE PROTEIN 69"/>
    <property type="match status" value="1"/>
</dbReference>
<organism evidence="2 3">
    <name type="scientific">Paraburkholderia aromaticivorans</name>
    <dbReference type="NCBI Taxonomy" id="2026199"/>
    <lineage>
        <taxon>Bacteria</taxon>
        <taxon>Pseudomonadati</taxon>
        <taxon>Pseudomonadota</taxon>
        <taxon>Betaproteobacteria</taxon>
        <taxon>Burkholderiales</taxon>
        <taxon>Burkholderiaceae</taxon>
        <taxon>Paraburkholderia</taxon>
    </lineage>
</organism>
<dbReference type="OrthoDB" id="8591832at2"/>
<name>A0A248VQ54_9BURK</name>
<dbReference type="Pfam" id="PF11911">
    <property type="entry name" value="DUF3429"/>
    <property type="match status" value="1"/>
</dbReference>
<reference evidence="2 3" key="1">
    <citation type="submission" date="2017-08" db="EMBL/GenBank/DDBJ databases">
        <title>Identification and genetic characteristics of simultaneous BTEX- and naphthalene-degrading Paraburkholderia sp. BN5 isolated from petroleum-contaminated soil.</title>
        <authorList>
            <person name="Lee Y."/>
            <person name="Jeon C.O."/>
        </authorList>
    </citation>
    <scope>NUCLEOTIDE SEQUENCE [LARGE SCALE GENOMIC DNA]</scope>
    <source>
        <strain evidence="2 3">BN5</strain>
    </source>
</reference>
<accession>A0A248VQ54</accession>
<keyword evidence="3" id="KW-1185">Reference proteome</keyword>
<dbReference type="Proteomes" id="UP000215158">
    <property type="component" value="Chromosome 2"/>
</dbReference>
<dbReference type="RefSeq" id="WP_095421087.1">
    <property type="nucleotide sequence ID" value="NZ_CP022990.1"/>
</dbReference>
<proteinExistence type="predicted"/>
<gene>
    <name evidence="2" type="ORF">CJU94_23565</name>
</gene>